<evidence type="ECO:0000256" key="2">
    <source>
        <dbReference type="SAM" id="MobiDB-lite"/>
    </source>
</evidence>
<proteinExistence type="inferred from homology"/>
<dbReference type="PROSITE" id="PS51143">
    <property type="entry name" value="MT_A70"/>
    <property type="match status" value="1"/>
</dbReference>
<dbReference type="Proteomes" id="UP000717515">
    <property type="component" value="Unassembled WGS sequence"/>
</dbReference>
<protein>
    <recommendedName>
        <fullName evidence="5">MT-A70-domain-containing protein</fullName>
    </recommendedName>
</protein>
<dbReference type="InterPro" id="IPR029063">
    <property type="entry name" value="SAM-dependent_MTases_sf"/>
</dbReference>
<dbReference type="GO" id="GO:0005634">
    <property type="term" value="C:nucleus"/>
    <property type="evidence" value="ECO:0007669"/>
    <property type="project" value="TreeGrafter"/>
</dbReference>
<sequence>MLARFSSPIERPMSCNIILQLGDIYLLEPVQEPFPQWHIRPGTFRVAQPYDQSPAPTAPLKAAPEAPVSSPLGSASDTLTQQSSPTAHPLTIHRSKRKRLNKPSPVDSVDKDQDIVQWIQSELKSLPCVESYQSWVHSMQHGYFYGSYVYAPASEEYAVDLVGLQPMLQMLSAGFTSTSAYSSEGKEGVVFKETRLEAGSQLCSLDLADIYETLVANEHAEPCIVSLVAEGLPRYLIPPYSGFIASDLDRIDGLKDIACSKGGFDIIVMDPPWQNASVDRMSHYGTMDLYDLFKIPVPDLLRTKRREGMEDEQQEHEGIVAVWITNRAKVKKVVVEKLFPSWGLEVVAHWYWLKVTTKGDPVLSLENKHRRAYEGIIIGRRIAQHKPASPQTSSDVTPSSIERRLIISVPSQHSRKPSIFKLLENEFFPESGATASSKVSHYDVGADPNQVPNRVRKASAMLNRLELFARSLEQGVISWGNEPIRYQYCGRCSENTGPVQDGYLVPSFFKT</sequence>
<comment type="caution">
    <text evidence="3">The sequence shown here is derived from an EMBL/GenBank/DDBJ whole genome shotgun (WGS) entry which is preliminary data.</text>
</comment>
<dbReference type="InterPro" id="IPR007757">
    <property type="entry name" value="MT-A70-like"/>
</dbReference>
<evidence type="ECO:0000313" key="4">
    <source>
        <dbReference type="Proteomes" id="UP000717515"/>
    </source>
</evidence>
<dbReference type="Pfam" id="PF05063">
    <property type="entry name" value="MT-A70"/>
    <property type="match status" value="1"/>
</dbReference>
<gene>
    <name evidence="3" type="ORF">KVV02_002684</name>
</gene>
<dbReference type="EMBL" id="JAIFTL010000007">
    <property type="protein sequence ID" value="KAG9327231.1"/>
    <property type="molecule type" value="Genomic_DNA"/>
</dbReference>
<dbReference type="PANTHER" id="PTHR12829:SF4">
    <property type="entry name" value="N(6)-ADENINE-SPECIFIC METHYLTRANSFERASE METTL4"/>
    <property type="match status" value="1"/>
</dbReference>
<accession>A0A9P8D2E5</accession>
<dbReference type="InterPro" id="IPR002052">
    <property type="entry name" value="DNA_methylase_N6_adenine_CS"/>
</dbReference>
<evidence type="ECO:0000313" key="3">
    <source>
        <dbReference type="EMBL" id="KAG9327231.1"/>
    </source>
</evidence>
<dbReference type="AlphaFoldDB" id="A0A9P8D2E5"/>
<comment type="similarity">
    <text evidence="1">Belongs to the MT-A70-like family.</text>
</comment>
<dbReference type="PANTHER" id="PTHR12829">
    <property type="entry name" value="N6-ADENOSINE-METHYLTRANSFERASE"/>
    <property type="match status" value="1"/>
</dbReference>
<dbReference type="GO" id="GO:0008168">
    <property type="term" value="F:methyltransferase activity"/>
    <property type="evidence" value="ECO:0007669"/>
    <property type="project" value="InterPro"/>
</dbReference>
<reference evidence="3" key="1">
    <citation type="submission" date="2021-07" db="EMBL/GenBank/DDBJ databases">
        <title>Draft genome of Mortierella alpina, strain LL118, isolated from an aspen leaf litter sample.</title>
        <authorList>
            <person name="Yang S."/>
            <person name="Vinatzer B.A."/>
        </authorList>
    </citation>
    <scope>NUCLEOTIDE SEQUENCE</scope>
    <source>
        <strain evidence="3">LL118</strain>
    </source>
</reference>
<evidence type="ECO:0000256" key="1">
    <source>
        <dbReference type="PROSITE-ProRule" id="PRU00489"/>
    </source>
</evidence>
<organism evidence="3 4">
    <name type="scientific">Mortierella alpina</name>
    <name type="common">Oleaginous fungus</name>
    <name type="synonym">Mortierella renispora</name>
    <dbReference type="NCBI Taxonomy" id="64518"/>
    <lineage>
        <taxon>Eukaryota</taxon>
        <taxon>Fungi</taxon>
        <taxon>Fungi incertae sedis</taxon>
        <taxon>Mucoromycota</taxon>
        <taxon>Mortierellomycotina</taxon>
        <taxon>Mortierellomycetes</taxon>
        <taxon>Mortierellales</taxon>
        <taxon>Mortierellaceae</taxon>
        <taxon>Mortierella</taxon>
    </lineage>
</organism>
<evidence type="ECO:0008006" key="5">
    <source>
        <dbReference type="Google" id="ProtNLM"/>
    </source>
</evidence>
<feature type="compositionally biased region" description="Basic residues" evidence="2">
    <location>
        <begin position="91"/>
        <end position="101"/>
    </location>
</feature>
<dbReference type="GO" id="GO:0003676">
    <property type="term" value="F:nucleic acid binding"/>
    <property type="evidence" value="ECO:0007669"/>
    <property type="project" value="InterPro"/>
</dbReference>
<name>A0A9P8D2E5_MORAP</name>
<dbReference type="GO" id="GO:0032259">
    <property type="term" value="P:methylation"/>
    <property type="evidence" value="ECO:0007669"/>
    <property type="project" value="InterPro"/>
</dbReference>
<feature type="compositionally biased region" description="Polar residues" evidence="2">
    <location>
        <begin position="71"/>
        <end position="86"/>
    </location>
</feature>
<dbReference type="PROSITE" id="PS00092">
    <property type="entry name" value="N6_MTASE"/>
    <property type="match status" value="1"/>
</dbReference>
<dbReference type="SUPFAM" id="SSF53335">
    <property type="entry name" value="S-adenosyl-L-methionine-dependent methyltransferases"/>
    <property type="match status" value="1"/>
</dbReference>
<feature type="region of interest" description="Disordered" evidence="2">
    <location>
        <begin position="48"/>
        <end position="108"/>
    </location>
</feature>